<sequence>MPKRSIRADLLARRKHLAAETCLSHSLQIQQRLLQSAEFQSAAAVALYSPILNEVFTEQLFRAARIAGKLIAYPRVRGADLEFVQVAEAADLVPGSFGVLEPTGDQLLSPADLDMVVVPGVGFDRQGGRLGYGKGFYDRGLHCFRRPGYLVGLCFELQLLDKLPAENHDVHMDIIITEKGRYDLDSSSPSVSQFSSI</sequence>
<comment type="similarity">
    <text evidence="1 5">Belongs to the 5-formyltetrahydrofolate cyclo-ligase family.</text>
</comment>
<dbReference type="Pfam" id="PF01812">
    <property type="entry name" value="5-FTHF_cyc-lig"/>
    <property type="match status" value="1"/>
</dbReference>
<dbReference type="Proteomes" id="UP000182517">
    <property type="component" value="Chromosome"/>
</dbReference>
<dbReference type="PANTHER" id="PTHR23407">
    <property type="entry name" value="ATPASE INHIBITOR/5-FORMYLTETRAHYDROFOLATE CYCLO-LIGASE"/>
    <property type="match status" value="1"/>
</dbReference>
<evidence type="ECO:0000313" key="7">
    <source>
        <dbReference type="Proteomes" id="UP000182517"/>
    </source>
</evidence>
<dbReference type="GO" id="GO:0030272">
    <property type="term" value="F:5-formyltetrahydrofolate cyclo-ligase activity"/>
    <property type="evidence" value="ECO:0007669"/>
    <property type="project" value="UniProtKB-EC"/>
</dbReference>
<dbReference type="GO" id="GO:0035999">
    <property type="term" value="P:tetrahydrofolate interconversion"/>
    <property type="evidence" value="ECO:0007669"/>
    <property type="project" value="TreeGrafter"/>
</dbReference>
<dbReference type="EMBL" id="CP015519">
    <property type="protein sequence ID" value="APG28643.1"/>
    <property type="molecule type" value="Genomic_DNA"/>
</dbReference>
<evidence type="ECO:0000256" key="3">
    <source>
        <dbReference type="ARBA" id="ARBA00022840"/>
    </source>
</evidence>
<dbReference type="OrthoDB" id="9801938at2"/>
<reference evidence="6 7" key="1">
    <citation type="journal article" date="2017" name="Genome Announc.">
        <title>Complete Genome Sequences of Two Acetylene-Fermenting Pelobacter acetylenicus Strains.</title>
        <authorList>
            <person name="Sutton J.M."/>
            <person name="Baesman S.M."/>
            <person name="Fierst J.L."/>
            <person name="Poret-Peterson A.T."/>
            <person name="Oremland R.S."/>
            <person name="Dunlap D.S."/>
            <person name="Akob D.M."/>
        </authorList>
    </citation>
    <scope>NUCLEOTIDE SEQUENCE [LARGE SCALE GENOMIC DNA]</scope>
    <source>
        <strain evidence="6 7">SFB93</strain>
    </source>
</reference>
<name>A0A1L3GRU1_9BACT</name>
<evidence type="ECO:0000256" key="1">
    <source>
        <dbReference type="ARBA" id="ARBA00010638"/>
    </source>
</evidence>
<dbReference type="Gene3D" id="3.40.50.10420">
    <property type="entry name" value="NagB/RpiA/CoA transferase-like"/>
    <property type="match status" value="1"/>
</dbReference>
<keyword evidence="6" id="KW-0436">Ligase</keyword>
<keyword evidence="2 4" id="KW-0547">Nucleotide-binding</keyword>
<feature type="binding site" evidence="4">
    <location>
        <position position="54"/>
    </location>
    <ligand>
        <name>substrate</name>
    </ligand>
</feature>
<dbReference type="InterPro" id="IPR002698">
    <property type="entry name" value="FTHF_cligase"/>
</dbReference>
<dbReference type="PANTHER" id="PTHR23407:SF1">
    <property type="entry name" value="5-FORMYLTETRAHYDROFOLATE CYCLO-LIGASE"/>
    <property type="match status" value="1"/>
</dbReference>
<keyword evidence="7" id="KW-1185">Reference proteome</keyword>
<dbReference type="GO" id="GO:0046872">
    <property type="term" value="F:metal ion binding"/>
    <property type="evidence" value="ECO:0007669"/>
    <property type="project" value="UniProtKB-KW"/>
</dbReference>
<keyword evidence="5" id="KW-0479">Metal-binding</keyword>
<dbReference type="PIRSF" id="PIRSF006806">
    <property type="entry name" value="FTHF_cligase"/>
    <property type="match status" value="1"/>
</dbReference>
<comment type="catalytic activity">
    <reaction evidence="5">
        <text>(6S)-5-formyl-5,6,7,8-tetrahydrofolate + ATP = (6R)-5,10-methenyltetrahydrofolate + ADP + phosphate</text>
        <dbReference type="Rhea" id="RHEA:10488"/>
        <dbReference type="ChEBI" id="CHEBI:30616"/>
        <dbReference type="ChEBI" id="CHEBI:43474"/>
        <dbReference type="ChEBI" id="CHEBI:57455"/>
        <dbReference type="ChEBI" id="CHEBI:57457"/>
        <dbReference type="ChEBI" id="CHEBI:456216"/>
        <dbReference type="EC" id="6.3.3.2"/>
    </reaction>
</comment>
<proteinExistence type="inferred from homology"/>
<evidence type="ECO:0000256" key="5">
    <source>
        <dbReference type="RuleBase" id="RU361279"/>
    </source>
</evidence>
<dbReference type="RefSeq" id="WP_072284669.1">
    <property type="nucleotide sequence ID" value="NZ_CP015519.1"/>
</dbReference>
<dbReference type="GO" id="GO:0005524">
    <property type="term" value="F:ATP binding"/>
    <property type="evidence" value="ECO:0007669"/>
    <property type="project" value="UniProtKB-KW"/>
</dbReference>
<feature type="binding site" evidence="4">
    <location>
        <begin position="3"/>
        <end position="7"/>
    </location>
    <ligand>
        <name>ATP</name>
        <dbReference type="ChEBI" id="CHEBI:30616"/>
    </ligand>
</feature>
<dbReference type="KEGG" id="pef:A7E78_12785"/>
<dbReference type="SUPFAM" id="SSF100950">
    <property type="entry name" value="NagB/RpiA/CoA transferase-like"/>
    <property type="match status" value="1"/>
</dbReference>
<dbReference type="GO" id="GO:0009396">
    <property type="term" value="P:folic acid-containing compound biosynthetic process"/>
    <property type="evidence" value="ECO:0007669"/>
    <property type="project" value="TreeGrafter"/>
</dbReference>
<dbReference type="NCBIfam" id="TIGR02727">
    <property type="entry name" value="MTHFS_bact"/>
    <property type="match status" value="1"/>
</dbReference>
<keyword evidence="3 4" id="KW-0067">ATP-binding</keyword>
<protein>
    <recommendedName>
        <fullName evidence="5">5-formyltetrahydrofolate cyclo-ligase</fullName>
        <ecNumber evidence="5">6.3.3.2</ecNumber>
    </recommendedName>
</protein>
<dbReference type="STRING" id="1842532.A7E78_12785"/>
<evidence type="ECO:0000313" key="6">
    <source>
        <dbReference type="EMBL" id="APG28643.1"/>
    </source>
</evidence>
<dbReference type="InterPro" id="IPR037171">
    <property type="entry name" value="NagB/RpiA_transferase-like"/>
</dbReference>
<gene>
    <name evidence="6" type="ORF">A7E78_12785</name>
</gene>
<dbReference type="AlphaFoldDB" id="A0A1L3GRU1"/>
<evidence type="ECO:0000256" key="4">
    <source>
        <dbReference type="PIRSR" id="PIRSR006806-1"/>
    </source>
</evidence>
<comment type="cofactor">
    <cofactor evidence="5">
        <name>Mg(2+)</name>
        <dbReference type="ChEBI" id="CHEBI:18420"/>
    </cofactor>
</comment>
<organism evidence="6 7">
    <name type="scientific">Syntrophotalea acetylenivorans</name>
    <dbReference type="NCBI Taxonomy" id="1842532"/>
    <lineage>
        <taxon>Bacteria</taxon>
        <taxon>Pseudomonadati</taxon>
        <taxon>Thermodesulfobacteriota</taxon>
        <taxon>Desulfuromonadia</taxon>
        <taxon>Desulfuromonadales</taxon>
        <taxon>Syntrophotaleaceae</taxon>
        <taxon>Syntrophotalea</taxon>
    </lineage>
</organism>
<dbReference type="InterPro" id="IPR024185">
    <property type="entry name" value="FTHF_cligase-like_sf"/>
</dbReference>
<keyword evidence="5" id="KW-0460">Magnesium</keyword>
<evidence type="ECO:0000256" key="2">
    <source>
        <dbReference type="ARBA" id="ARBA00022741"/>
    </source>
</evidence>
<feature type="binding site" evidence="4">
    <location>
        <begin position="129"/>
        <end position="137"/>
    </location>
    <ligand>
        <name>ATP</name>
        <dbReference type="ChEBI" id="CHEBI:30616"/>
    </ligand>
</feature>
<dbReference type="EC" id="6.3.3.2" evidence="5"/>
<accession>A0A1L3GRU1</accession>